<dbReference type="Proteomes" id="UP001165383">
    <property type="component" value="Unassembled WGS sequence"/>
</dbReference>
<feature type="domain" description="HTH araC/xylS-type" evidence="3">
    <location>
        <begin position="151"/>
        <end position="249"/>
    </location>
</feature>
<dbReference type="PROSITE" id="PS01124">
    <property type="entry name" value="HTH_ARAC_FAMILY_2"/>
    <property type="match status" value="1"/>
</dbReference>
<keyword evidence="2" id="KW-0804">Transcription</keyword>
<comment type="caution">
    <text evidence="4">The sequence shown here is derived from an EMBL/GenBank/DDBJ whole genome shotgun (WGS) entry which is preliminary data.</text>
</comment>
<dbReference type="SMART" id="SM00342">
    <property type="entry name" value="HTH_ARAC"/>
    <property type="match status" value="1"/>
</dbReference>
<organism evidence="4 5">
    <name type="scientific">Sphingomonas brevis</name>
    <dbReference type="NCBI Taxonomy" id="2908206"/>
    <lineage>
        <taxon>Bacteria</taxon>
        <taxon>Pseudomonadati</taxon>
        <taxon>Pseudomonadota</taxon>
        <taxon>Alphaproteobacteria</taxon>
        <taxon>Sphingomonadales</taxon>
        <taxon>Sphingomonadaceae</taxon>
        <taxon>Sphingomonas</taxon>
    </lineage>
</organism>
<dbReference type="SUPFAM" id="SSF46689">
    <property type="entry name" value="Homeodomain-like"/>
    <property type="match status" value="2"/>
</dbReference>
<evidence type="ECO:0000256" key="1">
    <source>
        <dbReference type="ARBA" id="ARBA00023015"/>
    </source>
</evidence>
<dbReference type="Pfam" id="PF12833">
    <property type="entry name" value="HTH_18"/>
    <property type="match status" value="1"/>
</dbReference>
<dbReference type="InterPro" id="IPR009057">
    <property type="entry name" value="Homeodomain-like_sf"/>
</dbReference>
<name>A0ABT0S630_9SPHN</name>
<evidence type="ECO:0000256" key="2">
    <source>
        <dbReference type="ARBA" id="ARBA00023163"/>
    </source>
</evidence>
<keyword evidence="5" id="KW-1185">Reference proteome</keyword>
<dbReference type="PANTHER" id="PTHR47893:SF1">
    <property type="entry name" value="REGULATORY PROTEIN PCHR"/>
    <property type="match status" value="1"/>
</dbReference>
<dbReference type="Gene3D" id="1.10.10.60">
    <property type="entry name" value="Homeodomain-like"/>
    <property type="match status" value="2"/>
</dbReference>
<dbReference type="InterPro" id="IPR018060">
    <property type="entry name" value="HTH_AraC"/>
</dbReference>
<dbReference type="PANTHER" id="PTHR47893">
    <property type="entry name" value="REGULATORY PROTEIN PCHR"/>
    <property type="match status" value="1"/>
</dbReference>
<reference evidence="4" key="1">
    <citation type="submission" date="2022-05" db="EMBL/GenBank/DDBJ databases">
        <authorList>
            <person name="Jo J.-H."/>
            <person name="Im W.-T."/>
        </authorList>
    </citation>
    <scope>NUCLEOTIDE SEQUENCE</scope>
    <source>
        <strain evidence="4">RB56-2</strain>
    </source>
</reference>
<dbReference type="InterPro" id="IPR053142">
    <property type="entry name" value="PchR_regulatory_protein"/>
</dbReference>
<dbReference type="RefSeq" id="WP_249914272.1">
    <property type="nucleotide sequence ID" value="NZ_JAMGBB010000001.1"/>
</dbReference>
<proteinExistence type="predicted"/>
<dbReference type="EMBL" id="JAMGBB010000001">
    <property type="protein sequence ID" value="MCL6739798.1"/>
    <property type="molecule type" value="Genomic_DNA"/>
</dbReference>
<protein>
    <submittedName>
        <fullName evidence="4">AraC family transcriptional regulator</fullName>
    </submittedName>
</protein>
<keyword evidence="1" id="KW-0805">Transcription regulation</keyword>
<gene>
    <name evidence="4" type="ORF">LZ518_01405</name>
</gene>
<sequence length="253" mass="27450">MEAIDVSPEMLTLVGMGVMAGHRWPTSPVAFEFDFGCPATFRFHEKPAIDVLEEGDDEVRLIFIVARDACERLLGGALDLADGASYFLPSEMRAIALAIRDCAKPEAAGTPYKLAKSIELLCELLSAAAAGRLAAASGPATMSQGDLQRIAAARQLIDDQWQEKLTLGQIARSCGINRSKLSRGFRETYHCTVSEALSERRLAEASRQLISTDLPVSLIGYRNGYLNNASFTRAFGRRFGRSPSDFRACAVAA</sequence>
<evidence type="ECO:0000259" key="3">
    <source>
        <dbReference type="PROSITE" id="PS01124"/>
    </source>
</evidence>
<evidence type="ECO:0000313" key="4">
    <source>
        <dbReference type="EMBL" id="MCL6739798.1"/>
    </source>
</evidence>
<evidence type="ECO:0000313" key="5">
    <source>
        <dbReference type="Proteomes" id="UP001165383"/>
    </source>
</evidence>
<accession>A0ABT0S630</accession>